<sequence>MQTIMVNRLELTHLNLGYIGPGCDCKDEFLHQLRRIRCINKFCFKIRVWYQNAAKLYLASQFCIQENFLIRTIFPLLFLMFQM</sequence>
<protein>
    <submittedName>
        <fullName evidence="1">Uncharacterized protein</fullName>
    </submittedName>
</protein>
<name>A0AAC9TVC9_9GAMM</name>
<organism evidence="1 2">
    <name type="scientific">Shewanella marisflavi</name>
    <dbReference type="NCBI Taxonomy" id="260364"/>
    <lineage>
        <taxon>Bacteria</taxon>
        <taxon>Pseudomonadati</taxon>
        <taxon>Pseudomonadota</taxon>
        <taxon>Gammaproteobacteria</taxon>
        <taxon>Alteromonadales</taxon>
        <taxon>Shewanellaceae</taxon>
        <taxon>Shewanella</taxon>
    </lineage>
</organism>
<dbReference type="Proteomes" id="UP000198233">
    <property type="component" value="Chromosome"/>
</dbReference>
<dbReference type="EMBL" id="CP022272">
    <property type="protein sequence ID" value="ASJ95820.1"/>
    <property type="molecule type" value="Genomic_DNA"/>
</dbReference>
<evidence type="ECO:0000313" key="1">
    <source>
        <dbReference type="EMBL" id="ASJ95820.1"/>
    </source>
</evidence>
<dbReference type="KEGG" id="smav:CFF01_04010"/>
<accession>A0AAC9TVC9</accession>
<evidence type="ECO:0000313" key="2">
    <source>
        <dbReference type="Proteomes" id="UP000198233"/>
    </source>
</evidence>
<proteinExistence type="predicted"/>
<dbReference type="AlphaFoldDB" id="A0AAC9TVC9"/>
<gene>
    <name evidence="1" type="ORF">CFF01_04010</name>
</gene>
<reference evidence="1 2" key="1">
    <citation type="submission" date="2017-06" db="EMBL/GenBank/DDBJ databases">
        <title>Complete genome sequence of Shewanella marisflavi EP1 associated with anaerobic 2,4-dinitrotoluene reduction and salt tolerance.</title>
        <authorList>
            <person name="Huang J."/>
        </authorList>
    </citation>
    <scope>NUCLEOTIDE SEQUENCE [LARGE SCALE GENOMIC DNA]</scope>
    <source>
        <strain evidence="1 2">EP1</strain>
    </source>
</reference>